<evidence type="ECO:0000313" key="3">
    <source>
        <dbReference type="Proteomes" id="UP001194714"/>
    </source>
</evidence>
<name>A0ABS0B067_9BACT</name>
<keyword evidence="3" id="KW-1185">Reference proteome</keyword>
<keyword evidence="1" id="KW-1133">Transmembrane helix</keyword>
<reference evidence="2 3" key="1">
    <citation type="submission" date="2020-01" db="EMBL/GenBank/DDBJ databases">
        <title>Draft genome sequence of Cand. Neptunochlamydia vexilliferae K9.</title>
        <authorList>
            <person name="Schulz F."/>
            <person name="Koestlbacher S."/>
            <person name="Wascher F."/>
            <person name="Pizzetti I."/>
            <person name="Horn M."/>
        </authorList>
    </citation>
    <scope>NUCLEOTIDE SEQUENCE [LARGE SCALE GENOMIC DNA]</scope>
    <source>
        <strain evidence="2 3">K9</strain>
    </source>
</reference>
<evidence type="ECO:0000313" key="2">
    <source>
        <dbReference type="EMBL" id="MBF5059783.1"/>
    </source>
</evidence>
<comment type="caution">
    <text evidence="2">The sequence shown here is derived from an EMBL/GenBank/DDBJ whole genome shotgun (WGS) entry which is preliminary data.</text>
</comment>
<sequence length="53" mass="6240">MKLNWGSGGCNLRRIYIWILGVFSWFKAGFLPRTNHHNHFYLLGKRESCSLTL</sequence>
<keyword evidence="1" id="KW-0812">Transmembrane</keyword>
<feature type="transmembrane region" description="Helical" evidence="1">
    <location>
        <begin position="15"/>
        <end position="32"/>
    </location>
</feature>
<gene>
    <name evidence="2" type="ORF">NEPTK9_001301</name>
</gene>
<organism evidence="2 3">
    <name type="scientific">Candidatus Neptunichlamydia vexilliferae</name>
    <dbReference type="NCBI Taxonomy" id="1651774"/>
    <lineage>
        <taxon>Bacteria</taxon>
        <taxon>Pseudomonadati</taxon>
        <taxon>Chlamydiota</taxon>
        <taxon>Chlamydiia</taxon>
        <taxon>Parachlamydiales</taxon>
        <taxon>Simkaniaceae</taxon>
        <taxon>Candidatus Neptunichlamydia</taxon>
    </lineage>
</organism>
<proteinExistence type="predicted"/>
<accession>A0ABS0B067</accession>
<evidence type="ECO:0000256" key="1">
    <source>
        <dbReference type="SAM" id="Phobius"/>
    </source>
</evidence>
<dbReference type="Proteomes" id="UP001194714">
    <property type="component" value="Unassembled WGS sequence"/>
</dbReference>
<protein>
    <submittedName>
        <fullName evidence="2">Uncharacterized protein</fullName>
    </submittedName>
</protein>
<dbReference type="EMBL" id="JAAEJV010000040">
    <property type="protein sequence ID" value="MBF5059783.1"/>
    <property type="molecule type" value="Genomic_DNA"/>
</dbReference>
<keyword evidence="1" id="KW-0472">Membrane</keyword>